<dbReference type="Proteomes" id="UP000003162">
    <property type="component" value="Unassembled WGS sequence"/>
</dbReference>
<reference evidence="11 12" key="2">
    <citation type="submission" date="2007-09" db="EMBL/GenBank/DDBJ databases">
        <authorList>
            <person name="Fulton L."/>
            <person name="Clifton S."/>
            <person name="Fulton B."/>
            <person name="Xu J."/>
            <person name="Minx P."/>
            <person name="Pepin K.H."/>
            <person name="Johnson M."/>
            <person name="Thiruvilangam P."/>
            <person name="Bhonagiri V."/>
            <person name="Nash W.E."/>
            <person name="Mardis E.R."/>
            <person name="Wilson R.K."/>
        </authorList>
    </citation>
    <scope>NUCLEOTIDE SEQUENCE [LARGE SCALE GENOMIC DNA]</scope>
    <source>
        <strain evidence="11 12">ATCC 33270</strain>
    </source>
</reference>
<dbReference type="PRINTS" id="PR01020">
    <property type="entry name" value="LPSBIOSNTHSS"/>
</dbReference>
<protein>
    <recommendedName>
        <fullName evidence="9">Pantetheine-phosphate adenylyltransferase</fullName>
        <ecNumber evidence="9">2.7.7.3</ecNumber>
    </recommendedName>
</protein>
<sequence>MEVIYPGSFDPITNGHLDIIDRCVKKFDKVIVSILNNTSKKTLFTVEERKELLEKCLEKYDNVEVDTYSVLLIDYDKEKNVISMVRGQGPVSDLEFEMQKH</sequence>
<accession>A8SI27</accession>
<evidence type="ECO:0000256" key="4">
    <source>
        <dbReference type="ARBA" id="ARBA00022741"/>
    </source>
</evidence>
<dbReference type="HOGENOM" id="CLU_100149_2_1_9"/>
<dbReference type="InterPro" id="IPR014729">
    <property type="entry name" value="Rossmann-like_a/b/a_fold"/>
</dbReference>
<keyword evidence="4" id="KW-0547">Nucleotide-binding</keyword>
<keyword evidence="2 11" id="KW-0808">Transferase</keyword>
<keyword evidence="5" id="KW-0067">ATP-binding</keyword>
<comment type="caution">
    <text evidence="11">The sequence shown here is derived from an EMBL/GenBank/DDBJ whole genome shotgun (WGS) entry which is preliminary data.</text>
</comment>
<dbReference type="eggNOG" id="COG0669">
    <property type="taxonomic scope" value="Bacteria"/>
</dbReference>
<keyword evidence="6" id="KW-0460">Magnesium</keyword>
<dbReference type="NCBIfam" id="TIGR00125">
    <property type="entry name" value="cyt_tran_rel"/>
    <property type="match status" value="1"/>
</dbReference>
<evidence type="ECO:0000256" key="9">
    <source>
        <dbReference type="NCBIfam" id="TIGR01510"/>
    </source>
</evidence>
<gene>
    <name evidence="11" type="ORF">PEPMIC_00004</name>
</gene>
<dbReference type="Pfam" id="PF01467">
    <property type="entry name" value="CTP_transf_like"/>
    <property type="match status" value="1"/>
</dbReference>
<dbReference type="GO" id="GO:0005524">
    <property type="term" value="F:ATP binding"/>
    <property type="evidence" value="ECO:0007669"/>
    <property type="project" value="UniProtKB-KW"/>
</dbReference>
<organism evidence="11 12">
    <name type="scientific">Parvimonas micra ATCC 33270</name>
    <dbReference type="NCBI Taxonomy" id="411465"/>
    <lineage>
        <taxon>Bacteria</taxon>
        <taxon>Bacillati</taxon>
        <taxon>Bacillota</taxon>
        <taxon>Tissierellia</taxon>
        <taxon>Tissierellales</taxon>
        <taxon>Peptoniphilaceae</taxon>
        <taxon>Parvimonas</taxon>
    </lineage>
</organism>
<dbReference type="InterPro" id="IPR004821">
    <property type="entry name" value="Cyt_trans-like"/>
</dbReference>
<dbReference type="RefSeq" id="WP_004831682.1">
    <property type="nucleotide sequence ID" value="NZ_DS483504.1"/>
</dbReference>
<reference evidence="11 12" key="1">
    <citation type="submission" date="2007-09" db="EMBL/GenBank/DDBJ databases">
        <title>Draft genome sequence of Peptostreptococcus micros (ATCC 33270).</title>
        <authorList>
            <person name="Sudarsanam P."/>
            <person name="Ley R."/>
            <person name="Guruge J."/>
            <person name="Turnbaugh P.J."/>
            <person name="Mahowald M."/>
            <person name="Liep D."/>
            <person name="Gordon J."/>
        </authorList>
    </citation>
    <scope>NUCLEOTIDE SEQUENCE [LARGE SCALE GENOMIC DNA]</scope>
    <source>
        <strain evidence="11 12">ATCC 33270</strain>
    </source>
</reference>
<dbReference type="GO" id="GO:0015937">
    <property type="term" value="P:coenzyme A biosynthetic process"/>
    <property type="evidence" value="ECO:0007669"/>
    <property type="project" value="UniProtKB-UniRule"/>
</dbReference>
<evidence type="ECO:0000256" key="5">
    <source>
        <dbReference type="ARBA" id="ARBA00022840"/>
    </source>
</evidence>
<keyword evidence="7" id="KW-0173">Coenzyme A biosynthesis</keyword>
<evidence type="ECO:0000256" key="1">
    <source>
        <dbReference type="ARBA" id="ARBA00022490"/>
    </source>
</evidence>
<name>A8SI27_9FIRM</name>
<keyword evidence="1" id="KW-0963">Cytoplasm</keyword>
<dbReference type="PANTHER" id="PTHR21342:SF1">
    <property type="entry name" value="PHOSPHOPANTETHEINE ADENYLYLTRANSFERASE"/>
    <property type="match status" value="1"/>
</dbReference>
<feature type="domain" description="Cytidyltransferase-like" evidence="10">
    <location>
        <begin position="4"/>
        <end position="97"/>
    </location>
</feature>
<dbReference type="GO" id="GO:0004595">
    <property type="term" value="F:pantetheine-phosphate adenylyltransferase activity"/>
    <property type="evidence" value="ECO:0007669"/>
    <property type="project" value="UniProtKB-UniRule"/>
</dbReference>
<evidence type="ECO:0000256" key="6">
    <source>
        <dbReference type="ARBA" id="ARBA00022842"/>
    </source>
</evidence>
<dbReference type="AlphaFoldDB" id="A8SI27"/>
<evidence type="ECO:0000313" key="11">
    <source>
        <dbReference type="EMBL" id="EDP24859.1"/>
    </source>
</evidence>
<keyword evidence="3 11" id="KW-0548">Nucleotidyltransferase</keyword>
<evidence type="ECO:0000259" key="10">
    <source>
        <dbReference type="Pfam" id="PF01467"/>
    </source>
</evidence>
<dbReference type="Gene3D" id="3.40.50.620">
    <property type="entry name" value="HUPs"/>
    <property type="match status" value="1"/>
</dbReference>
<proteinExistence type="predicted"/>
<comment type="catalytic activity">
    <reaction evidence="8">
        <text>(R)-4'-phosphopantetheine + ATP + H(+) = 3'-dephospho-CoA + diphosphate</text>
        <dbReference type="Rhea" id="RHEA:19801"/>
        <dbReference type="ChEBI" id="CHEBI:15378"/>
        <dbReference type="ChEBI" id="CHEBI:30616"/>
        <dbReference type="ChEBI" id="CHEBI:33019"/>
        <dbReference type="ChEBI" id="CHEBI:57328"/>
        <dbReference type="ChEBI" id="CHEBI:61723"/>
        <dbReference type="EC" id="2.7.7.3"/>
    </reaction>
</comment>
<evidence type="ECO:0000256" key="8">
    <source>
        <dbReference type="ARBA" id="ARBA00029346"/>
    </source>
</evidence>
<evidence type="ECO:0000313" key="12">
    <source>
        <dbReference type="Proteomes" id="UP000003162"/>
    </source>
</evidence>
<dbReference type="SUPFAM" id="SSF52374">
    <property type="entry name" value="Nucleotidylyl transferase"/>
    <property type="match status" value="1"/>
</dbReference>
<dbReference type="EMBL" id="ABEE02000002">
    <property type="protein sequence ID" value="EDP24859.1"/>
    <property type="molecule type" value="Genomic_DNA"/>
</dbReference>
<evidence type="ECO:0000256" key="7">
    <source>
        <dbReference type="ARBA" id="ARBA00022993"/>
    </source>
</evidence>
<dbReference type="InterPro" id="IPR001980">
    <property type="entry name" value="PPAT"/>
</dbReference>
<feature type="non-terminal residue" evidence="11">
    <location>
        <position position="101"/>
    </location>
</feature>
<evidence type="ECO:0000256" key="3">
    <source>
        <dbReference type="ARBA" id="ARBA00022695"/>
    </source>
</evidence>
<dbReference type="PANTHER" id="PTHR21342">
    <property type="entry name" value="PHOSPHOPANTETHEINE ADENYLYLTRANSFERASE"/>
    <property type="match status" value="1"/>
</dbReference>
<dbReference type="EC" id="2.7.7.3" evidence="9"/>
<dbReference type="NCBIfam" id="TIGR01510">
    <property type="entry name" value="coaD_prev_kdtB"/>
    <property type="match status" value="1"/>
</dbReference>
<evidence type="ECO:0000256" key="2">
    <source>
        <dbReference type="ARBA" id="ARBA00022679"/>
    </source>
</evidence>